<protein>
    <recommendedName>
        <fullName evidence="2">DUF4142 domain-containing protein</fullName>
    </recommendedName>
</protein>
<name>A0A369QIB1_9BACT</name>
<organism evidence="3 4">
    <name type="scientific">Adhaeribacter pallidiroseus</name>
    <dbReference type="NCBI Taxonomy" id="2072847"/>
    <lineage>
        <taxon>Bacteria</taxon>
        <taxon>Pseudomonadati</taxon>
        <taxon>Bacteroidota</taxon>
        <taxon>Cytophagia</taxon>
        <taxon>Cytophagales</taxon>
        <taxon>Hymenobacteraceae</taxon>
        <taxon>Adhaeribacter</taxon>
    </lineage>
</organism>
<feature type="chain" id="PRO_5016752426" description="DUF4142 domain-containing protein" evidence="1">
    <location>
        <begin position="23"/>
        <end position="177"/>
    </location>
</feature>
<comment type="caution">
    <text evidence="3">The sequence shown here is derived from an EMBL/GenBank/DDBJ whole genome shotgun (WGS) entry which is preliminary data.</text>
</comment>
<dbReference type="RefSeq" id="WP_115371541.1">
    <property type="nucleotide sequence ID" value="NZ_QASA01000001.1"/>
</dbReference>
<evidence type="ECO:0000256" key="1">
    <source>
        <dbReference type="SAM" id="SignalP"/>
    </source>
</evidence>
<dbReference type="Pfam" id="PF13628">
    <property type="entry name" value="DUF4142"/>
    <property type="match status" value="1"/>
</dbReference>
<dbReference type="InterPro" id="IPR012347">
    <property type="entry name" value="Ferritin-like"/>
</dbReference>
<feature type="domain" description="DUF4142" evidence="2">
    <location>
        <begin position="35"/>
        <end position="168"/>
    </location>
</feature>
<dbReference type="PROSITE" id="PS51257">
    <property type="entry name" value="PROKAR_LIPOPROTEIN"/>
    <property type="match status" value="1"/>
</dbReference>
<dbReference type="EMBL" id="QASA01000001">
    <property type="protein sequence ID" value="RDC62038.1"/>
    <property type="molecule type" value="Genomic_DNA"/>
</dbReference>
<gene>
    <name evidence="3" type="ORF">AHMF7616_00629</name>
</gene>
<dbReference type="Gene3D" id="1.20.1260.10">
    <property type="match status" value="1"/>
</dbReference>
<evidence type="ECO:0000313" key="3">
    <source>
        <dbReference type="EMBL" id="RDC62038.1"/>
    </source>
</evidence>
<evidence type="ECO:0000259" key="2">
    <source>
        <dbReference type="Pfam" id="PF13628"/>
    </source>
</evidence>
<dbReference type="PANTHER" id="PTHR38593:SF1">
    <property type="entry name" value="BLR2558 PROTEIN"/>
    <property type="match status" value="1"/>
</dbReference>
<dbReference type="InterPro" id="IPR025419">
    <property type="entry name" value="DUF4142"/>
</dbReference>
<accession>A0A369QIB1</accession>
<evidence type="ECO:0000313" key="4">
    <source>
        <dbReference type="Proteomes" id="UP000253919"/>
    </source>
</evidence>
<dbReference type="OrthoDB" id="883203at2"/>
<proteinExistence type="predicted"/>
<dbReference type="PANTHER" id="PTHR38593">
    <property type="entry name" value="BLR2558 PROTEIN"/>
    <property type="match status" value="1"/>
</dbReference>
<feature type="signal peptide" evidence="1">
    <location>
        <begin position="1"/>
        <end position="22"/>
    </location>
</feature>
<dbReference type="Proteomes" id="UP000253919">
    <property type="component" value="Unassembled WGS sequence"/>
</dbReference>
<sequence>MKNIQVKWWLLLLLIISTTVSSCEKEDSGNAGRLTETDFMVAAANSDLFEIQTGQIASGKGTLSEVREFAQHLVMDHTTSSNELRILANQKKITLPDSLTEDNRAIRMRLSGQSGVAFDKDFIEVQITAHDEAISLYEQATREIQDPDIRNFATKTLPILQGHRDHAVMVKSKIDSF</sequence>
<keyword evidence="1" id="KW-0732">Signal</keyword>
<dbReference type="AlphaFoldDB" id="A0A369QIB1"/>
<keyword evidence="4" id="KW-1185">Reference proteome</keyword>
<reference evidence="3 4" key="1">
    <citation type="submission" date="2018-04" db="EMBL/GenBank/DDBJ databases">
        <title>Adhaeribacter sp. HMF7616 genome sequencing and assembly.</title>
        <authorList>
            <person name="Kang H."/>
            <person name="Kang J."/>
            <person name="Cha I."/>
            <person name="Kim H."/>
            <person name="Joh K."/>
        </authorList>
    </citation>
    <scope>NUCLEOTIDE SEQUENCE [LARGE SCALE GENOMIC DNA]</scope>
    <source>
        <strain evidence="3 4">HMF7616</strain>
    </source>
</reference>